<evidence type="ECO:0000313" key="3">
    <source>
        <dbReference type="Proteomes" id="UP000269573"/>
    </source>
</evidence>
<proteinExistence type="inferred from homology"/>
<dbReference type="InterPro" id="IPR015942">
    <property type="entry name" value="Asp/Glu/hydantoin_racemase"/>
</dbReference>
<evidence type="ECO:0000313" key="2">
    <source>
        <dbReference type="EMBL" id="RNB88574.1"/>
    </source>
</evidence>
<dbReference type="RefSeq" id="WP_122922676.1">
    <property type="nucleotide sequence ID" value="NZ_RHHU01000003.1"/>
</dbReference>
<organism evidence="2 3">
    <name type="scientific">Brevibacillus nitrificans</name>
    <dbReference type="NCBI Taxonomy" id="651560"/>
    <lineage>
        <taxon>Bacteria</taxon>
        <taxon>Bacillati</taxon>
        <taxon>Bacillota</taxon>
        <taxon>Bacilli</taxon>
        <taxon>Bacillales</taxon>
        <taxon>Paenibacillaceae</taxon>
        <taxon>Brevibacillus</taxon>
    </lineage>
</organism>
<keyword evidence="3" id="KW-1185">Reference proteome</keyword>
<dbReference type="PANTHER" id="PTHR28047">
    <property type="entry name" value="PROTEIN DCG1"/>
    <property type="match status" value="1"/>
</dbReference>
<dbReference type="InterPro" id="IPR053714">
    <property type="entry name" value="Iso_Racemase_Enz_sf"/>
</dbReference>
<comment type="caution">
    <text evidence="2">The sequence shown here is derived from an EMBL/GenBank/DDBJ whole genome shotgun (WGS) entry which is preliminary data.</text>
</comment>
<dbReference type="EMBL" id="RHHU01000003">
    <property type="protein sequence ID" value="RNB88574.1"/>
    <property type="molecule type" value="Genomic_DNA"/>
</dbReference>
<dbReference type="Gene3D" id="3.40.50.12500">
    <property type="match status" value="1"/>
</dbReference>
<dbReference type="AlphaFoldDB" id="A0A3M8DKM5"/>
<dbReference type="PANTHER" id="PTHR28047:SF5">
    <property type="entry name" value="PROTEIN DCG1"/>
    <property type="match status" value="1"/>
</dbReference>
<evidence type="ECO:0000256" key="1">
    <source>
        <dbReference type="ARBA" id="ARBA00038414"/>
    </source>
</evidence>
<dbReference type="Pfam" id="PF01177">
    <property type="entry name" value="Asp_Glu_race"/>
    <property type="match status" value="1"/>
</dbReference>
<reference evidence="2 3" key="1">
    <citation type="submission" date="2018-10" db="EMBL/GenBank/DDBJ databases">
        <title>Phylogenomics of Brevibacillus.</title>
        <authorList>
            <person name="Dunlap C."/>
        </authorList>
    </citation>
    <scope>NUCLEOTIDE SEQUENCE [LARGE SCALE GENOMIC DNA]</scope>
    <source>
        <strain evidence="2 3">JCM 15774</strain>
    </source>
</reference>
<gene>
    <name evidence="2" type="ORF">EDM59_05505</name>
</gene>
<protein>
    <submittedName>
        <fullName evidence="2">Hydrogenase expression protein HupH</fullName>
    </submittedName>
</protein>
<dbReference type="InterPro" id="IPR052186">
    <property type="entry name" value="Hydantoin_racemase-like"/>
</dbReference>
<comment type="similarity">
    <text evidence="1">Belongs to the HyuE racemase family.</text>
</comment>
<accession>A0A3M8DKM5</accession>
<sequence>MKIMYVVPGPMDQAEAARRGDLLKLWAAPGTNVEIVTVQEGPASIESMYEEYLSIPPVAKIMYQLEQEGYDAAILGCAGDPGLDAFREITTNMLVVGPAASSFHAAAMLGHQFTLLTVADSMIGSSHELVAKSGLTDKLASVRAVNIPVLELATNREETLEKLVRIGREAIEKDRADVLVLGCMSMGFLNVAEEMQDALGIPVVNPAKIALKMTEALVSIELVHSKKAYSLPPKLASGKVKSLDELLVSRSLPR</sequence>
<dbReference type="GO" id="GO:0047661">
    <property type="term" value="F:amino-acid racemase activity"/>
    <property type="evidence" value="ECO:0007669"/>
    <property type="project" value="InterPro"/>
</dbReference>
<dbReference type="Proteomes" id="UP000269573">
    <property type="component" value="Unassembled WGS sequence"/>
</dbReference>
<name>A0A3M8DKM5_9BACL</name>